<accession>A0A9X2WLU4</accession>
<dbReference type="InterPro" id="IPR002196">
    <property type="entry name" value="Glyco_hydro_24"/>
</dbReference>
<evidence type="ECO:0000256" key="4">
    <source>
        <dbReference type="SAM" id="SignalP"/>
    </source>
</evidence>
<keyword evidence="2 3" id="KW-0081">Bacteriolytic enzyme</keyword>
<dbReference type="InterPro" id="IPR023346">
    <property type="entry name" value="Lysozyme-like_dom_sf"/>
</dbReference>
<evidence type="ECO:0000313" key="6">
    <source>
        <dbReference type="Proteomes" id="UP001155546"/>
    </source>
</evidence>
<keyword evidence="6" id="KW-1185">Reference proteome</keyword>
<name>A0A9X2WLU4_9GAMM</name>
<dbReference type="RefSeq" id="WP_261297935.1">
    <property type="nucleotide sequence ID" value="NZ_JAMTCD010000006.1"/>
</dbReference>
<comment type="caution">
    <text evidence="5">The sequence shown here is derived from an EMBL/GenBank/DDBJ whole genome shotgun (WGS) entry which is preliminary data.</text>
</comment>
<keyword evidence="1 3" id="KW-0929">Antimicrobial</keyword>
<protein>
    <recommendedName>
        <fullName evidence="3">Lysozyme</fullName>
        <ecNumber evidence="3">3.2.1.17</ecNumber>
    </recommendedName>
</protein>
<dbReference type="Proteomes" id="UP001155546">
    <property type="component" value="Unassembled WGS sequence"/>
</dbReference>
<keyword evidence="3" id="KW-0326">Glycosidase</keyword>
<dbReference type="GO" id="GO:0042742">
    <property type="term" value="P:defense response to bacterium"/>
    <property type="evidence" value="ECO:0007669"/>
    <property type="project" value="UniProtKB-KW"/>
</dbReference>
<comment type="similarity">
    <text evidence="3">Belongs to the glycosyl hydrolase 24 family.</text>
</comment>
<dbReference type="EMBL" id="JAMTCD010000006">
    <property type="protein sequence ID" value="MCT7941546.1"/>
    <property type="molecule type" value="Genomic_DNA"/>
</dbReference>
<dbReference type="EC" id="3.2.1.17" evidence="3"/>
<feature type="chain" id="PRO_5040795942" description="Lysozyme" evidence="4">
    <location>
        <begin position="24"/>
        <end position="68"/>
    </location>
</feature>
<feature type="signal peptide" evidence="4">
    <location>
        <begin position="1"/>
        <end position="23"/>
    </location>
</feature>
<evidence type="ECO:0000256" key="2">
    <source>
        <dbReference type="ARBA" id="ARBA00022638"/>
    </source>
</evidence>
<dbReference type="GO" id="GO:0031640">
    <property type="term" value="P:killing of cells of another organism"/>
    <property type="evidence" value="ECO:0007669"/>
    <property type="project" value="UniProtKB-KW"/>
</dbReference>
<dbReference type="GO" id="GO:0016998">
    <property type="term" value="P:cell wall macromolecule catabolic process"/>
    <property type="evidence" value="ECO:0007669"/>
    <property type="project" value="InterPro"/>
</dbReference>
<dbReference type="SUPFAM" id="SSF53955">
    <property type="entry name" value="Lysozyme-like"/>
    <property type="match status" value="1"/>
</dbReference>
<dbReference type="Gene3D" id="1.10.530.40">
    <property type="match status" value="1"/>
</dbReference>
<keyword evidence="3" id="KW-0378">Hydrolase</keyword>
<proteinExistence type="inferred from homology"/>
<reference evidence="5" key="1">
    <citation type="journal article" date="2023" name="Int. J. Syst. Evol. Microbiol.">
        <title>&lt;i&gt;Shewanella septentrionalis&lt;/i&gt; sp. nov. and &lt;i&gt;Shewanella holmiensis&lt;/i&gt; sp. nov., isolated from Baltic Sea water and sediments.</title>
        <authorList>
            <person name="Martin-Rodriguez A.J."/>
            <person name="Thorell K."/>
            <person name="Joffre E."/>
            <person name="Jensie-Markopoulos S."/>
            <person name="Moore E.R.B."/>
            <person name="Sjoling A."/>
        </authorList>
    </citation>
    <scope>NUCLEOTIDE SEQUENCE</scope>
    <source>
        <strain evidence="5">SP1S2-7</strain>
    </source>
</reference>
<keyword evidence="4" id="KW-0732">Signal</keyword>
<organism evidence="5 6">
    <name type="scientific">Shewanella holmiensis</name>
    <dbReference type="NCBI Taxonomy" id="2952222"/>
    <lineage>
        <taxon>Bacteria</taxon>
        <taxon>Pseudomonadati</taxon>
        <taxon>Pseudomonadota</taxon>
        <taxon>Gammaproteobacteria</taxon>
        <taxon>Alteromonadales</taxon>
        <taxon>Shewanellaceae</taxon>
        <taxon>Shewanella</taxon>
    </lineage>
</organism>
<evidence type="ECO:0000256" key="1">
    <source>
        <dbReference type="ARBA" id="ARBA00022529"/>
    </source>
</evidence>
<evidence type="ECO:0000313" key="5">
    <source>
        <dbReference type="EMBL" id="MCT7941546.1"/>
    </source>
</evidence>
<dbReference type="Pfam" id="PF00959">
    <property type="entry name" value="Phage_lysozyme"/>
    <property type="match status" value="1"/>
</dbReference>
<dbReference type="GO" id="GO:0003796">
    <property type="term" value="F:lysozyme activity"/>
    <property type="evidence" value="ECO:0007669"/>
    <property type="project" value="UniProtKB-EC"/>
</dbReference>
<dbReference type="InterPro" id="IPR023347">
    <property type="entry name" value="Lysozyme_dom_sf"/>
</dbReference>
<comment type="catalytic activity">
    <reaction evidence="3">
        <text>Hydrolysis of (1-&gt;4)-beta-linkages between N-acetylmuramic acid and N-acetyl-D-glucosamine residues in a peptidoglycan and between N-acetyl-D-glucosamine residues in chitodextrins.</text>
        <dbReference type="EC" id="3.2.1.17"/>
    </reaction>
</comment>
<evidence type="ECO:0000256" key="3">
    <source>
        <dbReference type="RuleBase" id="RU003788"/>
    </source>
</evidence>
<gene>
    <name evidence="5" type="ORF">NE535_07015</name>
</gene>
<dbReference type="GO" id="GO:0009253">
    <property type="term" value="P:peptidoglycan catabolic process"/>
    <property type="evidence" value="ECO:0007669"/>
    <property type="project" value="InterPro"/>
</dbReference>
<sequence>MNIKSRLMALGLTGALLTGGVFIATQEGQVNGTYIDPAGIITACFGHTSAALQNGMSFTEAQCLDSNA</sequence>
<dbReference type="AlphaFoldDB" id="A0A9X2WLU4"/>